<comment type="subcellular location">
    <subcellularLocation>
        <location evidence="12">Cytoplasm</location>
    </subcellularLocation>
    <text evidence="12">About half TF is bound to the ribosome near the polypeptide exit tunnel while the other half is free in the cytoplasm.</text>
</comment>
<evidence type="ECO:0000256" key="8">
    <source>
        <dbReference type="ARBA" id="ARBA00023235"/>
    </source>
</evidence>
<dbReference type="RefSeq" id="WP_235322602.1">
    <property type="nucleotide sequence ID" value="NZ_JAFBIT010000001.1"/>
</dbReference>
<dbReference type="InterPro" id="IPR001179">
    <property type="entry name" value="PPIase_FKBP_dom"/>
</dbReference>
<dbReference type="Pfam" id="PF00254">
    <property type="entry name" value="FKBP_C"/>
    <property type="match status" value="1"/>
</dbReference>
<evidence type="ECO:0000313" key="16">
    <source>
        <dbReference type="EMBL" id="MCF2651591.1"/>
    </source>
</evidence>
<dbReference type="InterPro" id="IPR046357">
    <property type="entry name" value="PPIase_dom_sf"/>
</dbReference>
<evidence type="ECO:0000256" key="2">
    <source>
        <dbReference type="ARBA" id="ARBA00005464"/>
    </source>
</evidence>
<keyword evidence="5 12" id="KW-0132">Cell division</keyword>
<feature type="domain" description="PPIase FKBP-type" evidence="15">
    <location>
        <begin position="164"/>
        <end position="246"/>
    </location>
</feature>
<dbReference type="PIRSF" id="PIRSF003095">
    <property type="entry name" value="Trigger_factor"/>
    <property type="match status" value="1"/>
</dbReference>
<evidence type="ECO:0000259" key="15">
    <source>
        <dbReference type="PROSITE" id="PS50059"/>
    </source>
</evidence>
<evidence type="ECO:0000256" key="12">
    <source>
        <dbReference type="HAMAP-Rule" id="MF_00303"/>
    </source>
</evidence>
<evidence type="ECO:0000256" key="7">
    <source>
        <dbReference type="ARBA" id="ARBA00023186"/>
    </source>
</evidence>
<evidence type="ECO:0000256" key="14">
    <source>
        <dbReference type="RuleBase" id="RU003914"/>
    </source>
</evidence>
<dbReference type="InterPro" id="IPR005215">
    <property type="entry name" value="Trig_fac"/>
</dbReference>
<sequence length="429" mass="48156">MNLKATNKTETNKYELEIEISAEDFNKAIDEVYKSEGKKMTIPGFRKGKAPKAFIEKYYGESVFFEGALDKLYRPALMDAVEASGLEVISIGQADITAVSKEDGVQMKVTVVVKPEITIEGYKGIEATKKKVEVTDADVSGELTKVQDRNSRMVTVDNRAALTGDTTVIDFEGFCDGVAFDGGKGENFELSLGSGQFIPGFEDQIVGHEVGEEFEINVKFPEEYQAENLKGKDATFKIKLHEIKRKELPVLDDEFAKDVSEFDTLDAYKDSIREKLQSDREKAAESDVENQIVEALIEKVQGEIPDEMYENEVEESINSFAYRLQSQGLNLETYLKYTGMDTEALKAQFKPQSEKQVKVRLALEKIAELENLEPTEEEVEAEFEKLAKTYEMEVDKIKNIVAEAQVKADLKNQKAVDFVKANAVVKTEE</sequence>
<dbReference type="InterPro" id="IPR027304">
    <property type="entry name" value="Trigger_fact/SurA_dom_sf"/>
</dbReference>
<dbReference type="InterPro" id="IPR008880">
    <property type="entry name" value="Trigger_fac_C"/>
</dbReference>
<keyword evidence="12" id="KW-0963">Cytoplasm</keyword>
<dbReference type="GO" id="GO:0003755">
    <property type="term" value="F:peptidyl-prolyl cis-trans isomerase activity"/>
    <property type="evidence" value="ECO:0007669"/>
    <property type="project" value="UniProtKB-EC"/>
</dbReference>
<keyword evidence="9 12" id="KW-0131">Cell cycle</keyword>
<accession>A0ABS9CKD0</accession>
<dbReference type="SUPFAM" id="SSF102735">
    <property type="entry name" value="Trigger factor ribosome-binding domain"/>
    <property type="match status" value="1"/>
</dbReference>
<dbReference type="Proteomes" id="UP001299220">
    <property type="component" value="Unassembled WGS sequence"/>
</dbReference>
<dbReference type="NCBIfam" id="TIGR00115">
    <property type="entry name" value="tig"/>
    <property type="match status" value="1"/>
</dbReference>
<dbReference type="Pfam" id="PF05697">
    <property type="entry name" value="Trigger_N"/>
    <property type="match status" value="1"/>
</dbReference>
<dbReference type="HAMAP" id="MF_00303">
    <property type="entry name" value="Trigger_factor_Tig"/>
    <property type="match status" value="1"/>
</dbReference>
<keyword evidence="6 12" id="KW-0697">Rotamase</keyword>
<evidence type="ECO:0000313" key="17">
    <source>
        <dbReference type="Proteomes" id="UP001299220"/>
    </source>
</evidence>
<proteinExistence type="inferred from homology"/>
<keyword evidence="17" id="KW-1185">Reference proteome</keyword>
<comment type="domain">
    <text evidence="12">Consists of 3 domains; the N-terminus binds the ribosome, the middle domain has PPIase activity, while the C-terminus has intrinsic chaperone activity on its own.</text>
</comment>
<dbReference type="InterPro" id="IPR037041">
    <property type="entry name" value="Trigger_fac_C_sf"/>
</dbReference>
<evidence type="ECO:0000256" key="4">
    <source>
        <dbReference type="ARBA" id="ARBA00016902"/>
    </source>
</evidence>
<dbReference type="SUPFAM" id="SSF54534">
    <property type="entry name" value="FKBP-like"/>
    <property type="match status" value="1"/>
</dbReference>
<dbReference type="EC" id="5.2.1.8" evidence="3 12"/>
<dbReference type="Gene3D" id="3.30.70.1050">
    <property type="entry name" value="Trigger factor ribosome-binding domain"/>
    <property type="match status" value="1"/>
</dbReference>
<dbReference type="PROSITE" id="PS50059">
    <property type="entry name" value="FKBP_PPIASE"/>
    <property type="match status" value="1"/>
</dbReference>
<evidence type="ECO:0000256" key="13">
    <source>
        <dbReference type="PROSITE-ProRule" id="PRU00277"/>
    </source>
</evidence>
<reference evidence="16 17" key="1">
    <citation type="submission" date="2020-12" db="EMBL/GenBank/DDBJ databases">
        <title>Whole genome sequences of gut porcine anaerobes.</title>
        <authorList>
            <person name="Kubasova T."/>
            <person name="Jahodarova E."/>
            <person name="Rychlik I."/>
        </authorList>
    </citation>
    <scope>NUCLEOTIDE SEQUENCE [LARGE SCALE GENOMIC DNA]</scope>
    <source>
        <strain evidence="16 17">An867</strain>
    </source>
</reference>
<keyword evidence="7 12" id="KW-0143">Chaperone</keyword>
<comment type="similarity">
    <text evidence="2 12 14">Belongs to the FKBP-type PPIase family. Tig subfamily.</text>
</comment>
<dbReference type="EMBL" id="JAFBIT010000001">
    <property type="protein sequence ID" value="MCF2651591.1"/>
    <property type="molecule type" value="Genomic_DNA"/>
</dbReference>
<dbReference type="PANTHER" id="PTHR30560:SF3">
    <property type="entry name" value="TRIGGER FACTOR-LIKE PROTEIN TIG, CHLOROPLASTIC"/>
    <property type="match status" value="1"/>
</dbReference>
<keyword evidence="8 12" id="KW-0413">Isomerase</keyword>
<dbReference type="Pfam" id="PF05698">
    <property type="entry name" value="Trigger_C"/>
    <property type="match status" value="1"/>
</dbReference>
<protein>
    <recommendedName>
        <fullName evidence="4 12">Trigger factor</fullName>
        <shortName evidence="12">TF</shortName>
        <ecNumber evidence="3 12">5.2.1.8</ecNumber>
    </recommendedName>
    <alternativeName>
        <fullName evidence="11 12">PPIase</fullName>
    </alternativeName>
</protein>
<evidence type="ECO:0000256" key="1">
    <source>
        <dbReference type="ARBA" id="ARBA00000971"/>
    </source>
</evidence>
<name>A0ABS9CKD0_9FIRM</name>
<comment type="catalytic activity">
    <reaction evidence="1 12 13">
        <text>[protein]-peptidylproline (omega=180) = [protein]-peptidylproline (omega=0)</text>
        <dbReference type="Rhea" id="RHEA:16237"/>
        <dbReference type="Rhea" id="RHEA-COMP:10747"/>
        <dbReference type="Rhea" id="RHEA-COMP:10748"/>
        <dbReference type="ChEBI" id="CHEBI:83833"/>
        <dbReference type="ChEBI" id="CHEBI:83834"/>
        <dbReference type="EC" id="5.2.1.8"/>
    </reaction>
</comment>
<evidence type="ECO:0000256" key="3">
    <source>
        <dbReference type="ARBA" id="ARBA00013194"/>
    </source>
</evidence>
<evidence type="ECO:0000256" key="10">
    <source>
        <dbReference type="ARBA" id="ARBA00024849"/>
    </source>
</evidence>
<evidence type="ECO:0000256" key="9">
    <source>
        <dbReference type="ARBA" id="ARBA00023306"/>
    </source>
</evidence>
<dbReference type="InterPro" id="IPR036611">
    <property type="entry name" value="Trigger_fac_ribosome-bd_sf"/>
</dbReference>
<dbReference type="SUPFAM" id="SSF109998">
    <property type="entry name" value="Triger factor/SurA peptide-binding domain-like"/>
    <property type="match status" value="1"/>
</dbReference>
<dbReference type="Gene3D" id="1.10.3120.10">
    <property type="entry name" value="Trigger factor, C-terminal domain"/>
    <property type="match status" value="1"/>
</dbReference>
<evidence type="ECO:0000256" key="11">
    <source>
        <dbReference type="ARBA" id="ARBA00029986"/>
    </source>
</evidence>
<evidence type="ECO:0000256" key="6">
    <source>
        <dbReference type="ARBA" id="ARBA00023110"/>
    </source>
</evidence>
<evidence type="ECO:0000256" key="5">
    <source>
        <dbReference type="ARBA" id="ARBA00022618"/>
    </source>
</evidence>
<organism evidence="16 17">
    <name type="scientific">Anaeromassilibacillus senegalensis</name>
    <dbReference type="NCBI Taxonomy" id="1673717"/>
    <lineage>
        <taxon>Bacteria</taxon>
        <taxon>Bacillati</taxon>
        <taxon>Bacillota</taxon>
        <taxon>Clostridia</taxon>
        <taxon>Eubacteriales</taxon>
        <taxon>Acutalibacteraceae</taxon>
        <taxon>Anaeromassilibacillus</taxon>
    </lineage>
</organism>
<comment type="function">
    <text evidence="10 12">Involved in protein export. Acts as a chaperone by maintaining the newly synthesized protein in an open conformation. Functions as a peptidyl-prolyl cis-trans isomerase.</text>
</comment>
<gene>
    <name evidence="12" type="primary">tig</name>
    <name evidence="16" type="ORF">JQM67_03105</name>
</gene>
<dbReference type="PANTHER" id="PTHR30560">
    <property type="entry name" value="TRIGGER FACTOR CHAPERONE AND PEPTIDYL-PROLYL CIS/TRANS ISOMERASE"/>
    <property type="match status" value="1"/>
</dbReference>
<dbReference type="InterPro" id="IPR008881">
    <property type="entry name" value="Trigger_fac_ribosome-bd_bac"/>
</dbReference>
<comment type="caution">
    <text evidence="16">The sequence shown here is derived from an EMBL/GenBank/DDBJ whole genome shotgun (WGS) entry which is preliminary data.</text>
</comment>
<dbReference type="Gene3D" id="3.10.50.40">
    <property type="match status" value="1"/>
</dbReference>